<accession>A0A803LEF0</accession>
<dbReference type="AlphaFoldDB" id="A0A803LEF0"/>
<protein>
    <submittedName>
        <fullName evidence="2">Uncharacterized protein</fullName>
    </submittedName>
</protein>
<evidence type="ECO:0000313" key="2">
    <source>
        <dbReference type="EnsemblPlants" id="AUR62011556-RA:cds"/>
    </source>
</evidence>
<evidence type="ECO:0000313" key="3">
    <source>
        <dbReference type="Proteomes" id="UP000596660"/>
    </source>
</evidence>
<keyword evidence="3" id="KW-1185">Reference proteome</keyword>
<reference evidence="2" key="1">
    <citation type="journal article" date="2017" name="Nature">
        <title>The genome of Chenopodium quinoa.</title>
        <authorList>
            <person name="Jarvis D.E."/>
            <person name="Ho Y.S."/>
            <person name="Lightfoot D.J."/>
            <person name="Schmoeckel S.M."/>
            <person name="Li B."/>
            <person name="Borm T.J.A."/>
            <person name="Ohyanagi H."/>
            <person name="Mineta K."/>
            <person name="Michell C.T."/>
            <person name="Saber N."/>
            <person name="Kharbatia N.M."/>
            <person name="Rupper R.R."/>
            <person name="Sharp A.R."/>
            <person name="Dally N."/>
            <person name="Boughton B.A."/>
            <person name="Woo Y.H."/>
            <person name="Gao G."/>
            <person name="Schijlen E.G.W.M."/>
            <person name="Guo X."/>
            <person name="Momin A.A."/>
            <person name="Negrao S."/>
            <person name="Al-Babili S."/>
            <person name="Gehring C."/>
            <person name="Roessner U."/>
            <person name="Jung C."/>
            <person name="Murphy K."/>
            <person name="Arold S.T."/>
            <person name="Gojobori T."/>
            <person name="van der Linden C.G."/>
            <person name="van Loo E.N."/>
            <person name="Jellen E.N."/>
            <person name="Maughan P.J."/>
            <person name="Tester M."/>
        </authorList>
    </citation>
    <scope>NUCLEOTIDE SEQUENCE [LARGE SCALE GENOMIC DNA]</scope>
    <source>
        <strain evidence="2">cv. PI 614886</strain>
    </source>
</reference>
<dbReference type="Gramene" id="AUR62011556-RA">
    <property type="protein sequence ID" value="AUR62011556-RA:cds"/>
    <property type="gene ID" value="AUR62011556"/>
</dbReference>
<evidence type="ECO:0000256" key="1">
    <source>
        <dbReference type="SAM" id="MobiDB-lite"/>
    </source>
</evidence>
<sequence>MGIEFKLFYISPVILSSLAGAYVIDPDLVCRRVTRLPSVAGFFSQSGTDYQSPMTNYSIVERPSEARFSANRGSITVNSKESDYYAERREDLYTENSANNIQPVDVDSRSNRRQCTNLVIVDINTYGSTGIYALGQEDSRRSAPVLASESENAQTAPKTLVKDAFPSEAQKPLKPTASKHKLPPPRVSSFKWKRPKKIVGIC</sequence>
<dbReference type="EnsemblPlants" id="AUR62011556-RA">
    <property type="protein sequence ID" value="AUR62011556-RA:cds"/>
    <property type="gene ID" value="AUR62011556"/>
</dbReference>
<feature type="region of interest" description="Disordered" evidence="1">
    <location>
        <begin position="143"/>
        <end position="189"/>
    </location>
</feature>
<dbReference type="Proteomes" id="UP000596660">
    <property type="component" value="Unplaced"/>
</dbReference>
<reference evidence="2" key="2">
    <citation type="submission" date="2021-03" db="UniProtKB">
        <authorList>
            <consortium name="EnsemblPlants"/>
        </authorList>
    </citation>
    <scope>IDENTIFICATION</scope>
</reference>
<organism evidence="2 3">
    <name type="scientific">Chenopodium quinoa</name>
    <name type="common">Quinoa</name>
    <dbReference type="NCBI Taxonomy" id="63459"/>
    <lineage>
        <taxon>Eukaryota</taxon>
        <taxon>Viridiplantae</taxon>
        <taxon>Streptophyta</taxon>
        <taxon>Embryophyta</taxon>
        <taxon>Tracheophyta</taxon>
        <taxon>Spermatophyta</taxon>
        <taxon>Magnoliopsida</taxon>
        <taxon>eudicotyledons</taxon>
        <taxon>Gunneridae</taxon>
        <taxon>Pentapetalae</taxon>
        <taxon>Caryophyllales</taxon>
        <taxon>Chenopodiaceae</taxon>
        <taxon>Chenopodioideae</taxon>
        <taxon>Atripliceae</taxon>
        <taxon>Chenopodium</taxon>
    </lineage>
</organism>
<proteinExistence type="predicted"/>
<name>A0A803LEF0_CHEQI</name>